<dbReference type="RefSeq" id="WP_129832871.1">
    <property type="nucleotide sequence ID" value="NZ_CP035704.1"/>
</dbReference>
<evidence type="ECO:0008006" key="3">
    <source>
        <dbReference type="Google" id="ProtNLM"/>
    </source>
</evidence>
<reference evidence="1 2" key="1">
    <citation type="submission" date="2019-01" db="EMBL/GenBank/DDBJ databases">
        <title>Pseudolysobacter antarctica gen. nov., sp. nov., isolated from Fildes Peninsula, Antarctica.</title>
        <authorList>
            <person name="Wei Z."/>
            <person name="Peng F."/>
        </authorList>
    </citation>
    <scope>NUCLEOTIDE SEQUENCE [LARGE SCALE GENOMIC DNA]</scope>
    <source>
        <strain evidence="1 2">AQ6-296</strain>
    </source>
</reference>
<proteinExistence type="predicted"/>
<dbReference type="AlphaFoldDB" id="A0A411HJM6"/>
<organism evidence="1 2">
    <name type="scientific">Pseudolysobacter antarcticus</name>
    <dbReference type="NCBI Taxonomy" id="2511995"/>
    <lineage>
        <taxon>Bacteria</taxon>
        <taxon>Pseudomonadati</taxon>
        <taxon>Pseudomonadota</taxon>
        <taxon>Gammaproteobacteria</taxon>
        <taxon>Lysobacterales</taxon>
        <taxon>Rhodanobacteraceae</taxon>
        <taxon>Pseudolysobacter</taxon>
    </lineage>
</organism>
<evidence type="ECO:0000313" key="1">
    <source>
        <dbReference type="EMBL" id="QBB70614.1"/>
    </source>
</evidence>
<gene>
    <name evidence="1" type="ORF">ELE36_09685</name>
</gene>
<dbReference type="EMBL" id="CP035704">
    <property type="protein sequence ID" value="QBB70614.1"/>
    <property type="molecule type" value="Genomic_DNA"/>
</dbReference>
<dbReference type="OrthoDB" id="5959464at2"/>
<accession>A0A411HJM6</accession>
<keyword evidence="2" id="KW-1185">Reference proteome</keyword>
<sequence length="65" mass="6826">MSTVEVMVDEILPAVSLERKTCAHEACTCLAATDKDYCGSYCETAKDQHQAGDGCGCGHPGCAQD</sequence>
<protein>
    <recommendedName>
        <fullName evidence="3">Metallothionein</fullName>
    </recommendedName>
</protein>
<dbReference type="KEGG" id="xbc:ELE36_09685"/>
<dbReference type="Proteomes" id="UP000291562">
    <property type="component" value="Chromosome"/>
</dbReference>
<name>A0A411HJM6_9GAMM</name>
<evidence type="ECO:0000313" key="2">
    <source>
        <dbReference type="Proteomes" id="UP000291562"/>
    </source>
</evidence>